<keyword evidence="8" id="KW-0472">Membrane</keyword>
<accession>A0A2J5HFY5</accession>
<evidence type="ECO:0000256" key="12">
    <source>
        <dbReference type="SAM" id="SignalP"/>
    </source>
</evidence>
<keyword evidence="10 11" id="KW-0539">Nucleus</keyword>
<dbReference type="Pfam" id="PF04163">
    <property type="entry name" value="Tht1"/>
    <property type="match status" value="1"/>
</dbReference>
<organism evidence="13 14">
    <name type="scientific">Aspergillus taichungensis</name>
    <dbReference type="NCBI Taxonomy" id="482145"/>
    <lineage>
        <taxon>Eukaryota</taxon>
        <taxon>Fungi</taxon>
        <taxon>Dikarya</taxon>
        <taxon>Ascomycota</taxon>
        <taxon>Pezizomycotina</taxon>
        <taxon>Eurotiomycetes</taxon>
        <taxon>Eurotiomycetidae</taxon>
        <taxon>Eurotiales</taxon>
        <taxon>Aspergillaceae</taxon>
        <taxon>Aspergillus</taxon>
        <taxon>Aspergillus subgen. Circumdati</taxon>
    </lineage>
</organism>
<keyword evidence="4" id="KW-0812">Transmembrane</keyword>
<evidence type="ECO:0000313" key="14">
    <source>
        <dbReference type="Proteomes" id="UP000235023"/>
    </source>
</evidence>
<evidence type="ECO:0000256" key="5">
    <source>
        <dbReference type="ARBA" id="ARBA00022729"/>
    </source>
</evidence>
<dbReference type="Proteomes" id="UP000235023">
    <property type="component" value="Unassembled WGS sequence"/>
</dbReference>
<keyword evidence="14" id="KW-1185">Reference proteome</keyword>
<sequence>MELSSAFRIFPFLNYFMRILILLSSFCLADMATFVQNHSSSEDINLNSFLEAKPQQHDAIYTGAIQILESINTSPSCNRMAASKLVTSCQSLGDKSSDSPDSETYVILERVRSLYAARLAICELEGAGAFVPRPCIPVTVSAPPKKRIFGISSRSKPPLNPVDQESAVLLEGCLKTLESRPQWWTSYSNNRQNAVVICQAARIEGEKEELLELYRSIVESSSKLSDGLYDALRAATAQSSQYRAFMDTTEAMQVRLRHEMRETESHFKSFLASIFEGIEASAYSAMSALTSAIENFQTQALTFEKDIQNISREAGGLQYIIRAIHKEVLAQHDEISTARRGDAQAHKDLASAIHSELETILQNEMAKISHGLGTFDASLEWLAARLEIVLQQELSISERLRDFESSLEKSRLKSDDLQKAQARQFNTTKAQLKLQDSLHMRLQISHALLDQTTAAVANLQSMIDEAAAQYKGIPGLVGLPWQYSTWIACGMFFIYSMMQCPTLTVSLLALGTVHKIGLNESPYCGEELNNEALPSHVPRRSYA</sequence>
<evidence type="ECO:0000256" key="3">
    <source>
        <dbReference type="ARBA" id="ARBA00022459"/>
    </source>
</evidence>
<evidence type="ECO:0000313" key="13">
    <source>
        <dbReference type="EMBL" id="PLN75846.1"/>
    </source>
</evidence>
<feature type="chain" id="PRO_5014380004" evidence="12">
    <location>
        <begin position="30"/>
        <end position="543"/>
    </location>
</feature>
<keyword evidence="5 11" id="KW-0732">Signal</keyword>
<dbReference type="InterPro" id="IPR007292">
    <property type="entry name" value="Nuclear_fusion_Kar5"/>
</dbReference>
<dbReference type="GO" id="GO:0005789">
    <property type="term" value="C:endoplasmic reticulum membrane"/>
    <property type="evidence" value="ECO:0007669"/>
    <property type="project" value="UniProtKB-SubCell"/>
</dbReference>
<dbReference type="PANTHER" id="PTHR28012">
    <property type="entry name" value="NUCLEAR FUSION PROTEIN KAR5"/>
    <property type="match status" value="1"/>
</dbReference>
<keyword evidence="9" id="KW-0325">Glycoprotein</keyword>
<comment type="function">
    <text evidence="1 11">Required for nuclear membrane fusion during karyogamy.</text>
</comment>
<dbReference type="GO" id="GO:0031965">
    <property type="term" value="C:nuclear membrane"/>
    <property type="evidence" value="ECO:0007669"/>
    <property type="project" value="UniProtKB-SubCell"/>
</dbReference>
<gene>
    <name evidence="13" type="ORF">BDW42DRAFT_189018</name>
</gene>
<keyword evidence="3 11" id="KW-0415">Karyogamy</keyword>
<feature type="signal peptide" evidence="12">
    <location>
        <begin position="1"/>
        <end position="29"/>
    </location>
</feature>
<evidence type="ECO:0000256" key="6">
    <source>
        <dbReference type="ARBA" id="ARBA00022824"/>
    </source>
</evidence>
<reference evidence="14" key="1">
    <citation type="submission" date="2017-12" db="EMBL/GenBank/DDBJ databases">
        <authorList>
            <consortium name="DOE Joint Genome Institute"/>
            <person name="Mondo S.J."/>
            <person name="Kjaerbolling I."/>
            <person name="Vesth T.C."/>
            <person name="Frisvad J.C."/>
            <person name="Nybo J.L."/>
            <person name="Theobald S."/>
            <person name="Kuo A."/>
            <person name="Bowyer P."/>
            <person name="Matsuda Y."/>
            <person name="Lyhne E.K."/>
            <person name="Kogle M.E."/>
            <person name="Clum A."/>
            <person name="Lipzen A."/>
            <person name="Salamov A."/>
            <person name="Ngan C.Y."/>
            <person name="Daum C."/>
            <person name="Chiniquy J."/>
            <person name="Barry K."/>
            <person name="LaButti K."/>
            <person name="Haridas S."/>
            <person name="Simmons B.A."/>
            <person name="Magnuson J.K."/>
            <person name="Mortensen U.H."/>
            <person name="Larsen T.O."/>
            <person name="Grigoriev I.V."/>
            <person name="Baker S.E."/>
            <person name="Andersen M.R."/>
            <person name="Nordberg H.P."/>
            <person name="Cantor M.N."/>
            <person name="Hua S.X."/>
        </authorList>
    </citation>
    <scope>NUCLEOTIDE SEQUENCE [LARGE SCALE GENOMIC DNA]</scope>
    <source>
        <strain evidence="14">IBT 19404</strain>
    </source>
</reference>
<evidence type="ECO:0000256" key="9">
    <source>
        <dbReference type="ARBA" id="ARBA00023180"/>
    </source>
</evidence>
<proteinExistence type="inferred from homology"/>
<evidence type="ECO:0000256" key="8">
    <source>
        <dbReference type="ARBA" id="ARBA00023136"/>
    </source>
</evidence>
<dbReference type="PANTHER" id="PTHR28012:SF1">
    <property type="entry name" value="NUCLEAR FUSION PROTEIN KAR5"/>
    <property type="match status" value="1"/>
</dbReference>
<dbReference type="GO" id="GO:0000742">
    <property type="term" value="P:karyogamy involved in conjugation with cellular fusion"/>
    <property type="evidence" value="ECO:0007669"/>
    <property type="project" value="UniProtKB-UniRule"/>
</dbReference>
<comment type="subcellular location">
    <subcellularLocation>
        <location evidence="11">Endoplasmic reticulum membrane</location>
    </subcellularLocation>
    <subcellularLocation>
        <location evidence="11">Nucleus membrane</location>
    </subcellularLocation>
</comment>
<name>A0A2J5HFY5_9EURO</name>
<evidence type="ECO:0000256" key="1">
    <source>
        <dbReference type="ARBA" id="ARBA00003389"/>
    </source>
</evidence>
<evidence type="ECO:0000256" key="7">
    <source>
        <dbReference type="ARBA" id="ARBA00022989"/>
    </source>
</evidence>
<dbReference type="AlphaFoldDB" id="A0A2J5HFY5"/>
<keyword evidence="7" id="KW-1133">Transmembrane helix</keyword>
<protein>
    <submittedName>
        <fullName evidence="13">Putative nuclear membrane fusion protein Kar5</fullName>
    </submittedName>
</protein>
<dbReference type="GO" id="GO:0048288">
    <property type="term" value="P:nuclear membrane fusion involved in karyogamy"/>
    <property type="evidence" value="ECO:0007669"/>
    <property type="project" value="UniProtKB-UniRule"/>
</dbReference>
<dbReference type="OrthoDB" id="5311848at2759"/>
<evidence type="ECO:0000256" key="10">
    <source>
        <dbReference type="ARBA" id="ARBA00023242"/>
    </source>
</evidence>
<evidence type="ECO:0000256" key="2">
    <source>
        <dbReference type="ARBA" id="ARBA00010473"/>
    </source>
</evidence>
<evidence type="ECO:0000256" key="4">
    <source>
        <dbReference type="ARBA" id="ARBA00022692"/>
    </source>
</evidence>
<evidence type="ECO:0000256" key="11">
    <source>
        <dbReference type="RuleBase" id="RU368082"/>
    </source>
</evidence>
<keyword evidence="6 11" id="KW-0256">Endoplasmic reticulum</keyword>
<comment type="similarity">
    <text evidence="2 11">Belongs to the KAR5 family.</text>
</comment>
<dbReference type="EMBL" id="KZ559635">
    <property type="protein sequence ID" value="PLN75846.1"/>
    <property type="molecule type" value="Genomic_DNA"/>
</dbReference>